<keyword evidence="8 9" id="KW-0411">Iron-sulfur</keyword>
<comment type="similarity">
    <text evidence="9">Belongs to the quinolinate synthase family. Type 2 subfamily.</text>
</comment>
<reference evidence="10 11" key="1">
    <citation type="submission" date="2013-04" db="EMBL/GenBank/DDBJ databases">
        <authorList>
            <person name="Kuznetsov B."/>
            <person name="Ivanovsky R."/>
        </authorList>
    </citation>
    <scope>NUCLEOTIDE SEQUENCE [LARGE SCALE GENOMIC DNA]</scope>
    <source>
        <strain evidence="10 11">MGU-K5</strain>
    </source>
</reference>
<feature type="binding site" evidence="9">
    <location>
        <position position="42"/>
    </location>
    <ligand>
        <name>iminosuccinate</name>
        <dbReference type="ChEBI" id="CHEBI:77875"/>
    </ligand>
</feature>
<dbReference type="PANTHER" id="PTHR30573">
    <property type="entry name" value="QUINOLINATE SYNTHETASE A"/>
    <property type="match status" value="1"/>
</dbReference>
<comment type="subcellular location">
    <subcellularLocation>
        <location evidence="9">Cytoplasm</location>
    </subcellularLocation>
</comment>
<evidence type="ECO:0000256" key="4">
    <source>
        <dbReference type="ARBA" id="ARBA00022642"/>
    </source>
</evidence>
<dbReference type="AlphaFoldDB" id="S9TLL6"/>
<evidence type="ECO:0000256" key="2">
    <source>
        <dbReference type="ARBA" id="ARBA00012669"/>
    </source>
</evidence>
<dbReference type="eggNOG" id="COG0379">
    <property type="taxonomic scope" value="Bacteria"/>
</dbReference>
<comment type="function">
    <text evidence="9">Catalyzes the condensation of iminoaspartate with dihydroxyacetone phosphate to form quinolinate.</text>
</comment>
<keyword evidence="5 9" id="KW-0808">Transferase</keyword>
<dbReference type="PANTHER" id="PTHR30573:SF0">
    <property type="entry name" value="QUINOLINATE SYNTHASE, CHLOROPLASTIC"/>
    <property type="match status" value="1"/>
</dbReference>
<dbReference type="GO" id="GO:0008987">
    <property type="term" value="F:quinolinate synthetase A activity"/>
    <property type="evidence" value="ECO:0007669"/>
    <property type="project" value="UniProtKB-UniRule"/>
</dbReference>
<accession>S9TLL6</accession>
<gene>
    <name evidence="9" type="primary">nadA</name>
    <name evidence="10" type="ORF">K678_01963</name>
</gene>
<evidence type="ECO:0000256" key="6">
    <source>
        <dbReference type="ARBA" id="ARBA00022723"/>
    </source>
</evidence>
<sequence length="339" mass="37176">MTDTIVLPPAGAKTERDIDPSLDLVAEINRLRRERNAVILAHYYQDGEIQDLADFVGDSLDLSRKAAATDADVIVFCGVRFMGEVAKILSPTKTVLIPDAEAGCSLEESCRPEAFRAFRERHPDHIAVTYINCSAEIKALSDVIVTSSNAEAILRQLPADRPILFAPDRHLGSYLARISGREMTLWPGSCIIHEQFSERELVKLKVRHPNALVAAHPECPEAVLLHADHVGSTRAILDYVLASDRDEFIIATEQHIIHQMTKAAPHKTFLPAPGADGGCSCSNCPFMALNTLEKIYLCLVNDAPAITVPESLRLEALKPLEKMLEMSRSVPMSGNAHAS</sequence>
<evidence type="ECO:0000256" key="1">
    <source>
        <dbReference type="ARBA" id="ARBA00005065"/>
    </source>
</evidence>
<feature type="binding site" evidence="9">
    <location>
        <begin position="216"/>
        <end position="218"/>
    </location>
    <ligand>
        <name>iminosuccinate</name>
        <dbReference type="ChEBI" id="CHEBI:77875"/>
    </ligand>
</feature>
<dbReference type="HAMAP" id="MF_00568">
    <property type="entry name" value="NadA_type2"/>
    <property type="match status" value="1"/>
</dbReference>
<keyword evidence="7 9" id="KW-0408">Iron</keyword>
<dbReference type="InterPro" id="IPR003473">
    <property type="entry name" value="NadA"/>
</dbReference>
<keyword evidence="9" id="KW-0963">Cytoplasm</keyword>
<dbReference type="GO" id="GO:0051539">
    <property type="term" value="F:4 iron, 4 sulfur cluster binding"/>
    <property type="evidence" value="ECO:0007669"/>
    <property type="project" value="UniProtKB-KW"/>
</dbReference>
<evidence type="ECO:0000256" key="8">
    <source>
        <dbReference type="ARBA" id="ARBA00023014"/>
    </source>
</evidence>
<organism evidence="10 11">
    <name type="scientific">Magnetospirillum fulvum MGU-K5</name>
    <dbReference type="NCBI Taxonomy" id="1316936"/>
    <lineage>
        <taxon>Bacteria</taxon>
        <taxon>Pseudomonadati</taxon>
        <taxon>Pseudomonadota</taxon>
        <taxon>Alphaproteobacteria</taxon>
        <taxon>Rhodospirillales</taxon>
        <taxon>Rhodospirillaceae</taxon>
        <taxon>Magnetospirillum</taxon>
    </lineage>
</organism>
<feature type="binding site" evidence="9">
    <location>
        <position position="104"/>
    </location>
    <ligand>
        <name>[4Fe-4S] cluster</name>
        <dbReference type="ChEBI" id="CHEBI:49883"/>
    </ligand>
</feature>
<keyword evidence="4 9" id="KW-0662">Pyridine nucleotide biosynthesis</keyword>
<dbReference type="SUPFAM" id="SSF142754">
    <property type="entry name" value="NadA-like"/>
    <property type="match status" value="1"/>
</dbReference>
<evidence type="ECO:0000256" key="5">
    <source>
        <dbReference type="ARBA" id="ARBA00022679"/>
    </source>
</evidence>
<evidence type="ECO:0000313" key="11">
    <source>
        <dbReference type="Proteomes" id="UP000015350"/>
    </source>
</evidence>
<comment type="cofactor">
    <cofactor evidence="9">
        <name>[4Fe-4S] cluster</name>
        <dbReference type="ChEBI" id="CHEBI:49883"/>
    </cofactor>
    <text evidence="9">Binds 1 [4Fe-4S] cluster per subunit.</text>
</comment>
<feature type="binding site" evidence="9">
    <location>
        <position position="59"/>
    </location>
    <ligand>
        <name>iminosuccinate</name>
        <dbReference type="ChEBI" id="CHEBI:77875"/>
    </ligand>
</feature>
<dbReference type="EMBL" id="AQPH01000004">
    <property type="protein sequence ID" value="EPY03171.1"/>
    <property type="molecule type" value="Genomic_DNA"/>
</dbReference>
<evidence type="ECO:0000313" key="10">
    <source>
        <dbReference type="EMBL" id="EPY03171.1"/>
    </source>
</evidence>
<comment type="catalytic activity">
    <reaction evidence="9">
        <text>iminosuccinate + dihydroxyacetone phosphate = quinolinate + phosphate + 2 H2O + H(+)</text>
        <dbReference type="Rhea" id="RHEA:25888"/>
        <dbReference type="ChEBI" id="CHEBI:15377"/>
        <dbReference type="ChEBI" id="CHEBI:15378"/>
        <dbReference type="ChEBI" id="CHEBI:29959"/>
        <dbReference type="ChEBI" id="CHEBI:43474"/>
        <dbReference type="ChEBI" id="CHEBI:57642"/>
        <dbReference type="ChEBI" id="CHEBI:77875"/>
        <dbReference type="EC" id="2.5.1.72"/>
    </reaction>
</comment>
<keyword evidence="6 9" id="KW-0479">Metal-binding</keyword>
<dbReference type="Gene3D" id="3.40.50.10800">
    <property type="entry name" value="NadA-like"/>
    <property type="match status" value="3"/>
</dbReference>
<dbReference type="NCBIfam" id="NF006878">
    <property type="entry name" value="PRK09375.1-2"/>
    <property type="match status" value="1"/>
</dbReference>
<dbReference type="UniPathway" id="UPA00253">
    <property type="reaction ID" value="UER00327"/>
</dbReference>
<keyword evidence="3 9" id="KW-0004">4Fe-4S</keyword>
<dbReference type="InterPro" id="IPR036094">
    <property type="entry name" value="NadA_sf"/>
</dbReference>
<dbReference type="NCBIfam" id="TIGR00550">
    <property type="entry name" value="nadA"/>
    <property type="match status" value="1"/>
</dbReference>
<proteinExistence type="inferred from homology"/>
<feature type="binding site" evidence="9">
    <location>
        <position position="284"/>
    </location>
    <ligand>
        <name>[4Fe-4S] cluster</name>
        <dbReference type="ChEBI" id="CHEBI:49883"/>
    </ligand>
</feature>
<comment type="pathway">
    <text evidence="1 9">Cofactor biosynthesis; NAD(+) biosynthesis; quinolinate from iminoaspartate: step 1/1.</text>
</comment>
<dbReference type="Proteomes" id="UP000015350">
    <property type="component" value="Unassembled WGS sequence"/>
</dbReference>
<name>S9TLL6_MAGFU</name>
<dbReference type="PATRIC" id="fig|1316936.3.peg.390"/>
<feature type="binding site" evidence="9">
    <location>
        <position position="190"/>
    </location>
    <ligand>
        <name>[4Fe-4S] cluster</name>
        <dbReference type="ChEBI" id="CHEBI:49883"/>
    </ligand>
</feature>
<dbReference type="GO" id="GO:0046872">
    <property type="term" value="F:metal ion binding"/>
    <property type="evidence" value="ECO:0007669"/>
    <property type="project" value="UniProtKB-KW"/>
</dbReference>
<protein>
    <recommendedName>
        <fullName evidence="2 9">Quinolinate synthase</fullName>
        <ecNumber evidence="2 9">2.5.1.72</ecNumber>
    </recommendedName>
</protein>
<dbReference type="GO" id="GO:0005829">
    <property type="term" value="C:cytosol"/>
    <property type="evidence" value="ECO:0007669"/>
    <property type="project" value="TreeGrafter"/>
</dbReference>
<dbReference type="RefSeq" id="WP_021130777.1">
    <property type="nucleotide sequence ID" value="NZ_AQPH01000004.1"/>
</dbReference>
<comment type="caution">
    <text evidence="10">The sequence shown here is derived from an EMBL/GenBank/DDBJ whole genome shotgun (WGS) entry which is preliminary data.</text>
</comment>
<dbReference type="InterPro" id="IPR023066">
    <property type="entry name" value="Quinolinate_synth_type2"/>
</dbReference>
<feature type="binding site" evidence="9">
    <location>
        <begin position="130"/>
        <end position="132"/>
    </location>
    <ligand>
        <name>iminosuccinate</name>
        <dbReference type="ChEBI" id="CHEBI:77875"/>
    </ligand>
</feature>
<feature type="binding site" evidence="9">
    <location>
        <position position="233"/>
    </location>
    <ligand>
        <name>iminosuccinate</name>
        <dbReference type="ChEBI" id="CHEBI:77875"/>
    </ligand>
</feature>
<evidence type="ECO:0000256" key="3">
    <source>
        <dbReference type="ARBA" id="ARBA00022485"/>
    </source>
</evidence>
<dbReference type="GO" id="GO:0034628">
    <property type="term" value="P:'de novo' NAD+ biosynthetic process from L-aspartate"/>
    <property type="evidence" value="ECO:0007669"/>
    <property type="project" value="TreeGrafter"/>
</dbReference>
<dbReference type="EC" id="2.5.1.72" evidence="2 9"/>
<dbReference type="Pfam" id="PF02445">
    <property type="entry name" value="NadA"/>
    <property type="match status" value="1"/>
</dbReference>
<evidence type="ECO:0000256" key="9">
    <source>
        <dbReference type="HAMAP-Rule" id="MF_00568"/>
    </source>
</evidence>
<feature type="binding site" evidence="9">
    <location>
        <position position="147"/>
    </location>
    <ligand>
        <name>iminosuccinate</name>
        <dbReference type="ChEBI" id="CHEBI:77875"/>
    </ligand>
</feature>
<evidence type="ECO:0000256" key="7">
    <source>
        <dbReference type="ARBA" id="ARBA00023004"/>
    </source>
</evidence>
<dbReference type="STRING" id="1316936.K678_01963"/>